<comment type="caution">
    <text evidence="1">The sequence shown here is derived from an EMBL/GenBank/DDBJ whole genome shotgun (WGS) entry which is preliminary data.</text>
</comment>
<evidence type="ECO:0000313" key="1">
    <source>
        <dbReference type="EMBL" id="GMQ31384.1"/>
    </source>
</evidence>
<gene>
    <name evidence="1" type="ORF">Aconfl_40280</name>
</gene>
<accession>A0ABQ6PTU1</accession>
<sequence>MTIAEKKIDLISWLSNLQDEEILDQLESIRKKAVQGDYQKSLSPMTRVEFENRVAEAEEDLKAGRIISQEELKKWIKAGWIL</sequence>
<protein>
    <recommendedName>
        <fullName evidence="3">Addiction module component</fullName>
    </recommendedName>
</protein>
<organism evidence="1 2">
    <name type="scientific">Algoriphagus confluentis</name>
    <dbReference type="NCBI Taxonomy" id="1697556"/>
    <lineage>
        <taxon>Bacteria</taxon>
        <taxon>Pseudomonadati</taxon>
        <taxon>Bacteroidota</taxon>
        <taxon>Cytophagia</taxon>
        <taxon>Cytophagales</taxon>
        <taxon>Cyclobacteriaceae</taxon>
        <taxon>Algoriphagus</taxon>
    </lineage>
</organism>
<keyword evidence="2" id="KW-1185">Reference proteome</keyword>
<dbReference type="EMBL" id="BTPD01000018">
    <property type="protein sequence ID" value="GMQ31384.1"/>
    <property type="molecule type" value="Genomic_DNA"/>
</dbReference>
<evidence type="ECO:0000313" key="2">
    <source>
        <dbReference type="Proteomes" id="UP001338309"/>
    </source>
</evidence>
<evidence type="ECO:0008006" key="3">
    <source>
        <dbReference type="Google" id="ProtNLM"/>
    </source>
</evidence>
<dbReference type="Proteomes" id="UP001338309">
    <property type="component" value="Unassembled WGS sequence"/>
</dbReference>
<name>A0ABQ6PTU1_9BACT</name>
<reference evidence="1 2" key="1">
    <citation type="submission" date="2023-08" db="EMBL/GenBank/DDBJ databases">
        <title>Draft genome sequence of Algoriphagus confluentis.</title>
        <authorList>
            <person name="Takatani N."/>
            <person name="Hosokawa M."/>
            <person name="Sawabe T."/>
        </authorList>
    </citation>
    <scope>NUCLEOTIDE SEQUENCE [LARGE SCALE GENOMIC DNA]</scope>
    <source>
        <strain evidence="1 2">NBRC 111222</strain>
    </source>
</reference>
<proteinExistence type="predicted"/>
<dbReference type="RefSeq" id="WP_338226147.1">
    <property type="nucleotide sequence ID" value="NZ_BTPD01000018.1"/>
</dbReference>